<comment type="caution">
    <text evidence="1">The sequence shown here is derived from an EMBL/GenBank/DDBJ whole genome shotgun (WGS) entry which is preliminary data.</text>
</comment>
<name>A0AAV4V0R7_CAEEX</name>
<gene>
    <name evidence="1" type="ORF">CEXT_736631</name>
</gene>
<protein>
    <submittedName>
        <fullName evidence="1">Uncharacterized protein</fullName>
    </submittedName>
</protein>
<sequence>MSVAAKQDSKTLNSYRALCQKTLTGSGLHEYNSNQAECRKLTLNAVRSYLSAFSDHLTRGLFAQPEIGLNFGLISVLFIWTVPHPNMLDNNSLLVFLHHESAYLPAIKSSGTPSRHLEQSWHWLAFCHLDNQESMHCMPFCHLELVRNDLGYNWTE</sequence>
<dbReference type="EMBL" id="BPLR01013784">
    <property type="protein sequence ID" value="GIY63782.1"/>
    <property type="molecule type" value="Genomic_DNA"/>
</dbReference>
<organism evidence="1 2">
    <name type="scientific">Caerostris extrusa</name>
    <name type="common">Bark spider</name>
    <name type="synonym">Caerostris bankana</name>
    <dbReference type="NCBI Taxonomy" id="172846"/>
    <lineage>
        <taxon>Eukaryota</taxon>
        <taxon>Metazoa</taxon>
        <taxon>Ecdysozoa</taxon>
        <taxon>Arthropoda</taxon>
        <taxon>Chelicerata</taxon>
        <taxon>Arachnida</taxon>
        <taxon>Araneae</taxon>
        <taxon>Araneomorphae</taxon>
        <taxon>Entelegynae</taxon>
        <taxon>Araneoidea</taxon>
        <taxon>Araneidae</taxon>
        <taxon>Caerostris</taxon>
    </lineage>
</organism>
<keyword evidence="2" id="KW-1185">Reference proteome</keyword>
<reference evidence="1 2" key="1">
    <citation type="submission" date="2021-06" db="EMBL/GenBank/DDBJ databases">
        <title>Caerostris extrusa draft genome.</title>
        <authorList>
            <person name="Kono N."/>
            <person name="Arakawa K."/>
        </authorList>
    </citation>
    <scope>NUCLEOTIDE SEQUENCE [LARGE SCALE GENOMIC DNA]</scope>
</reference>
<proteinExistence type="predicted"/>
<evidence type="ECO:0000313" key="2">
    <source>
        <dbReference type="Proteomes" id="UP001054945"/>
    </source>
</evidence>
<dbReference type="AlphaFoldDB" id="A0AAV4V0R7"/>
<accession>A0AAV4V0R7</accession>
<dbReference type="Proteomes" id="UP001054945">
    <property type="component" value="Unassembled WGS sequence"/>
</dbReference>
<evidence type="ECO:0000313" key="1">
    <source>
        <dbReference type="EMBL" id="GIY63782.1"/>
    </source>
</evidence>